<evidence type="ECO:0000313" key="2">
    <source>
        <dbReference type="EMBL" id="OMJ83655.1"/>
    </source>
</evidence>
<dbReference type="Proteomes" id="UP000187209">
    <property type="component" value="Unassembled WGS sequence"/>
</dbReference>
<reference evidence="2 3" key="1">
    <citation type="submission" date="2016-11" db="EMBL/GenBank/DDBJ databases">
        <title>The macronuclear genome of Stentor coeruleus: a giant cell with tiny introns.</title>
        <authorList>
            <person name="Slabodnick M."/>
            <person name="Ruby J.G."/>
            <person name="Reiff S.B."/>
            <person name="Swart E.C."/>
            <person name="Gosai S."/>
            <person name="Prabakaran S."/>
            <person name="Witkowska E."/>
            <person name="Larue G.E."/>
            <person name="Fisher S."/>
            <person name="Freeman R.M."/>
            <person name="Gunawardena J."/>
            <person name="Chu W."/>
            <person name="Stover N.A."/>
            <person name="Gregory B.D."/>
            <person name="Nowacki M."/>
            <person name="Derisi J."/>
            <person name="Roy S.W."/>
            <person name="Marshall W.F."/>
            <person name="Sood P."/>
        </authorList>
    </citation>
    <scope>NUCLEOTIDE SEQUENCE [LARGE SCALE GENOMIC DNA]</scope>
    <source>
        <strain evidence="2">WM001</strain>
    </source>
</reference>
<gene>
    <name evidence="2" type="ORF">SteCoe_15382</name>
</gene>
<protein>
    <submittedName>
        <fullName evidence="2">Uncharacterized protein</fullName>
    </submittedName>
</protein>
<evidence type="ECO:0000313" key="3">
    <source>
        <dbReference type="Proteomes" id="UP000187209"/>
    </source>
</evidence>
<feature type="transmembrane region" description="Helical" evidence="1">
    <location>
        <begin position="47"/>
        <end position="70"/>
    </location>
</feature>
<dbReference type="EMBL" id="MPUH01000296">
    <property type="protein sequence ID" value="OMJ83655.1"/>
    <property type="molecule type" value="Genomic_DNA"/>
</dbReference>
<comment type="caution">
    <text evidence="2">The sequence shown here is derived from an EMBL/GenBank/DDBJ whole genome shotgun (WGS) entry which is preliminary data.</text>
</comment>
<keyword evidence="1" id="KW-1133">Transmembrane helix</keyword>
<sequence length="164" mass="18434">MTSSEDSSLNCTKCFTSNNREYSCSDETIGNNTSCSRSSSQPSDSQIIILIVIPIGCVILFCAICIYLAYRRKRSMSFSDQDSDNWTRVSSPRPMSIQSLEEEINPNIEVNILDNTMMTNIAMSNTDREIIKSYGNPEIKDDNSSEIHDIIVEENKEGDFSFGK</sequence>
<dbReference type="AlphaFoldDB" id="A0A1R2C3Z6"/>
<proteinExistence type="predicted"/>
<keyword evidence="1" id="KW-0812">Transmembrane</keyword>
<keyword evidence="1" id="KW-0472">Membrane</keyword>
<evidence type="ECO:0000256" key="1">
    <source>
        <dbReference type="SAM" id="Phobius"/>
    </source>
</evidence>
<name>A0A1R2C3Z6_9CILI</name>
<organism evidence="2 3">
    <name type="scientific">Stentor coeruleus</name>
    <dbReference type="NCBI Taxonomy" id="5963"/>
    <lineage>
        <taxon>Eukaryota</taxon>
        <taxon>Sar</taxon>
        <taxon>Alveolata</taxon>
        <taxon>Ciliophora</taxon>
        <taxon>Postciliodesmatophora</taxon>
        <taxon>Heterotrichea</taxon>
        <taxon>Heterotrichida</taxon>
        <taxon>Stentoridae</taxon>
        <taxon>Stentor</taxon>
    </lineage>
</organism>
<accession>A0A1R2C3Z6</accession>
<keyword evidence="3" id="KW-1185">Reference proteome</keyword>